<dbReference type="InterPro" id="IPR011033">
    <property type="entry name" value="PRC_barrel-like_sf"/>
</dbReference>
<dbReference type="NCBIfam" id="TIGR02888">
    <property type="entry name" value="spore_YlmC_YmxH"/>
    <property type="match status" value="1"/>
</dbReference>
<dbReference type="EMBL" id="JACOOQ010000007">
    <property type="protein sequence ID" value="MBC5639945.1"/>
    <property type="molecule type" value="Genomic_DNA"/>
</dbReference>
<dbReference type="PANTHER" id="PTHR40061:SF1">
    <property type="entry name" value="SPORULATION PROTEIN YLMC-RELATED"/>
    <property type="match status" value="1"/>
</dbReference>
<protein>
    <submittedName>
        <fullName evidence="2">YlmC/YmxH family sporulation protein</fullName>
    </submittedName>
</protein>
<dbReference type="InterPro" id="IPR014238">
    <property type="entry name" value="Spore_YlmC/YmxH"/>
</dbReference>
<evidence type="ECO:0000259" key="1">
    <source>
        <dbReference type="Pfam" id="PF05239"/>
    </source>
</evidence>
<dbReference type="RefSeq" id="WP_186834943.1">
    <property type="nucleotide sequence ID" value="NZ_JACOOQ010000007.1"/>
</dbReference>
<dbReference type="SUPFAM" id="SSF50346">
    <property type="entry name" value="PRC-barrel domain"/>
    <property type="match status" value="1"/>
</dbReference>
<dbReference type="Proteomes" id="UP000662088">
    <property type="component" value="Unassembled WGS sequence"/>
</dbReference>
<comment type="caution">
    <text evidence="2">The sequence shown here is derived from an EMBL/GenBank/DDBJ whole genome shotgun (WGS) entry which is preliminary data.</text>
</comment>
<dbReference type="Gene3D" id="2.30.30.240">
    <property type="entry name" value="PRC-barrel domain"/>
    <property type="match status" value="1"/>
</dbReference>
<dbReference type="PANTHER" id="PTHR40061">
    <property type="entry name" value="SPORULATION PROTEIN YLMC-RELATED"/>
    <property type="match status" value="1"/>
</dbReference>
<organism evidence="2 3">
    <name type="scientific">Clostridium lentum</name>
    <dbReference type="NCBI Taxonomy" id="2763037"/>
    <lineage>
        <taxon>Bacteria</taxon>
        <taxon>Bacillati</taxon>
        <taxon>Bacillota</taxon>
        <taxon>Clostridia</taxon>
        <taxon>Eubacteriales</taxon>
        <taxon>Clostridiaceae</taxon>
        <taxon>Clostridium</taxon>
    </lineage>
</organism>
<proteinExistence type="predicted"/>
<dbReference type="InterPro" id="IPR027275">
    <property type="entry name" value="PRC-brl_dom"/>
</dbReference>
<evidence type="ECO:0000313" key="3">
    <source>
        <dbReference type="Proteomes" id="UP000662088"/>
    </source>
</evidence>
<dbReference type="Pfam" id="PF05239">
    <property type="entry name" value="PRC"/>
    <property type="match status" value="1"/>
</dbReference>
<name>A0A8I0A6F6_9CLOT</name>
<sequence>MEDEVLYSLNAIRNMEVIDISTGSKIGYVKDFKVDINTKKIVSIFLPSPVKSWFNKTDDIELAWDKIVKIGVDVLIVDASSIIEEFKENNV</sequence>
<dbReference type="AlphaFoldDB" id="A0A8I0A6F6"/>
<evidence type="ECO:0000313" key="2">
    <source>
        <dbReference type="EMBL" id="MBC5639945.1"/>
    </source>
</evidence>
<gene>
    <name evidence="2" type="ORF">H8R92_05765</name>
</gene>
<keyword evidence="3" id="KW-1185">Reference proteome</keyword>
<accession>A0A8I0A6F6</accession>
<feature type="domain" description="PRC-barrel" evidence="1">
    <location>
        <begin position="6"/>
        <end position="80"/>
    </location>
</feature>
<reference evidence="2" key="1">
    <citation type="submission" date="2020-08" db="EMBL/GenBank/DDBJ databases">
        <title>Genome public.</title>
        <authorList>
            <person name="Liu C."/>
            <person name="Sun Q."/>
        </authorList>
    </citation>
    <scope>NUCLEOTIDE SEQUENCE</scope>
    <source>
        <strain evidence="2">NSJ-42</strain>
    </source>
</reference>